<proteinExistence type="predicted"/>
<feature type="transmembrane region" description="Helical" evidence="1">
    <location>
        <begin position="302"/>
        <end position="324"/>
    </location>
</feature>
<dbReference type="AlphaFoldDB" id="A0A0G0L2G7"/>
<dbReference type="Proteomes" id="UP000034081">
    <property type="component" value="Unassembled WGS sequence"/>
</dbReference>
<feature type="transmembrane region" description="Helical" evidence="1">
    <location>
        <begin position="244"/>
        <end position="263"/>
    </location>
</feature>
<evidence type="ECO:0000313" key="2">
    <source>
        <dbReference type="EMBL" id="KKQ86148.1"/>
    </source>
</evidence>
<sequence length="517" mass="60426">MLKNRRFSPIIIILFLLLFTRFYNLERTARFIWDESSDLVRMHQIYIDRNLTLIGPISEDGNKVFSSLTYYLLLPFTVMGGFHPVSPVYGTAFWGTFTVILLLILVRRLTENKIIFYLTAVLLVVWHPLIETSRWAWNPNLIPFWTAFGLLMFYEILPTLRYASGGVSLLSASQRITSASSIHPHPNRRGILEISDKNKNWSLFLSGLFFGFTVHHHYISIFSLIGFWLIVLIKYLREKHYLKIVYFTLGVGLALSPFIIFDLTHPPGLFLSRLLYFNYIGAASPGISNFILKLILTLDSTFNYLIPLALIKYIFYVIFGVLFIKDIKNKSFPLVFIFVFFIQIVGVTLIENFYPHYIIPGIIFFLVYIVYQRPKNIIIYQKILLLLLITASLFTLRTLLTKVTWENDIRSINKITDITEDQIKQYDLKNNNIASIASPDPNTYGRRYRDLLHLKGVSLKTKDEYYISDHLFVISTSSEEVIRNDKAYEMSFFNKGKLVQMWEIENSEWVVYLFERN</sequence>
<protein>
    <recommendedName>
        <fullName evidence="4">Glycosyltransferase RgtA/B/C/D-like domain-containing protein</fullName>
    </recommendedName>
</protein>
<comment type="caution">
    <text evidence="2">The sequence shown here is derived from an EMBL/GenBank/DDBJ whole genome shotgun (WGS) entry which is preliminary data.</text>
</comment>
<keyword evidence="1" id="KW-1133">Transmembrane helix</keyword>
<feature type="transmembrane region" description="Helical" evidence="1">
    <location>
        <begin position="331"/>
        <end position="348"/>
    </location>
</feature>
<organism evidence="2 3">
    <name type="scientific">Candidatus Woesebacteria bacterium GW2011_GWB1_38_8</name>
    <dbReference type="NCBI Taxonomy" id="1618570"/>
    <lineage>
        <taxon>Bacteria</taxon>
        <taxon>Candidatus Woeseibacteriota</taxon>
    </lineage>
</organism>
<evidence type="ECO:0000313" key="3">
    <source>
        <dbReference type="Proteomes" id="UP000034081"/>
    </source>
</evidence>
<feature type="transmembrane region" description="Helical" evidence="1">
    <location>
        <begin position="114"/>
        <end position="130"/>
    </location>
</feature>
<feature type="transmembrane region" description="Helical" evidence="1">
    <location>
        <begin position="6"/>
        <end position="23"/>
    </location>
</feature>
<keyword evidence="1" id="KW-0472">Membrane</keyword>
<name>A0A0G0L2G7_9BACT</name>
<reference evidence="2 3" key="1">
    <citation type="journal article" date="2015" name="Nature">
        <title>rRNA introns, odd ribosomes, and small enigmatic genomes across a large radiation of phyla.</title>
        <authorList>
            <person name="Brown C.T."/>
            <person name="Hug L.A."/>
            <person name="Thomas B.C."/>
            <person name="Sharon I."/>
            <person name="Castelle C.J."/>
            <person name="Singh A."/>
            <person name="Wilkins M.J."/>
            <person name="Williams K.H."/>
            <person name="Banfield J.F."/>
        </authorList>
    </citation>
    <scope>NUCLEOTIDE SEQUENCE [LARGE SCALE GENOMIC DNA]</scope>
</reference>
<feature type="transmembrane region" description="Helical" evidence="1">
    <location>
        <begin position="203"/>
        <end position="232"/>
    </location>
</feature>
<dbReference type="EMBL" id="LBVL01000001">
    <property type="protein sequence ID" value="KKQ86148.1"/>
    <property type="molecule type" value="Genomic_DNA"/>
</dbReference>
<evidence type="ECO:0008006" key="4">
    <source>
        <dbReference type="Google" id="ProtNLM"/>
    </source>
</evidence>
<keyword evidence="1" id="KW-0812">Transmembrane</keyword>
<feature type="transmembrane region" description="Helical" evidence="1">
    <location>
        <begin position="354"/>
        <end position="371"/>
    </location>
</feature>
<accession>A0A0G0L2G7</accession>
<feature type="transmembrane region" description="Helical" evidence="1">
    <location>
        <begin position="88"/>
        <end position="107"/>
    </location>
</feature>
<gene>
    <name evidence="2" type="ORF">UT08_C0001G0014</name>
</gene>
<feature type="transmembrane region" description="Helical" evidence="1">
    <location>
        <begin position="383"/>
        <end position="400"/>
    </location>
</feature>
<dbReference type="STRING" id="1618570.UT08_C0001G0014"/>
<evidence type="ECO:0000256" key="1">
    <source>
        <dbReference type="SAM" id="Phobius"/>
    </source>
</evidence>